<gene>
    <name evidence="3" type="ORF">K457DRAFT_377930</name>
</gene>
<dbReference type="EMBL" id="KV442012">
    <property type="protein sequence ID" value="OAQ36211.1"/>
    <property type="molecule type" value="Genomic_DNA"/>
</dbReference>
<evidence type="ECO:0000256" key="1">
    <source>
        <dbReference type="SAM" id="MobiDB-lite"/>
    </source>
</evidence>
<dbReference type="AlphaFoldDB" id="A0A197KHU5"/>
<feature type="transmembrane region" description="Helical" evidence="2">
    <location>
        <begin position="44"/>
        <end position="64"/>
    </location>
</feature>
<keyword evidence="2" id="KW-0812">Transmembrane</keyword>
<proteinExistence type="predicted"/>
<feature type="compositionally biased region" description="Low complexity" evidence="1">
    <location>
        <begin position="1"/>
        <end position="23"/>
    </location>
</feature>
<evidence type="ECO:0000256" key="2">
    <source>
        <dbReference type="SAM" id="Phobius"/>
    </source>
</evidence>
<keyword evidence="2" id="KW-1133">Transmembrane helix</keyword>
<organism evidence="3 4">
    <name type="scientific">Linnemannia elongata AG-77</name>
    <dbReference type="NCBI Taxonomy" id="1314771"/>
    <lineage>
        <taxon>Eukaryota</taxon>
        <taxon>Fungi</taxon>
        <taxon>Fungi incertae sedis</taxon>
        <taxon>Mucoromycota</taxon>
        <taxon>Mortierellomycotina</taxon>
        <taxon>Mortierellomycetes</taxon>
        <taxon>Mortierellales</taxon>
        <taxon>Mortierellaceae</taxon>
        <taxon>Linnemannia</taxon>
    </lineage>
</organism>
<feature type="region of interest" description="Disordered" evidence="1">
    <location>
        <begin position="1"/>
        <end position="27"/>
    </location>
</feature>
<reference evidence="3 4" key="1">
    <citation type="submission" date="2016-05" db="EMBL/GenBank/DDBJ databases">
        <title>Genome sequencing reveals origins of a unique bacterial endosymbiosis in the earliest lineages of terrestrial Fungi.</title>
        <authorList>
            <consortium name="DOE Joint Genome Institute"/>
            <person name="Uehling J."/>
            <person name="Gryganskyi A."/>
            <person name="Hameed K."/>
            <person name="Tschaplinski T."/>
            <person name="Misztal P."/>
            <person name="Wu S."/>
            <person name="Desiro A."/>
            <person name="Vande Pol N."/>
            <person name="Du Z.-Y."/>
            <person name="Zienkiewicz A."/>
            <person name="Zienkiewicz K."/>
            <person name="Morin E."/>
            <person name="Tisserant E."/>
            <person name="Splivallo R."/>
            <person name="Hainaut M."/>
            <person name="Henrissat B."/>
            <person name="Ohm R."/>
            <person name="Kuo A."/>
            <person name="Yan J."/>
            <person name="Lipzen A."/>
            <person name="Nolan M."/>
            <person name="Labutti K."/>
            <person name="Barry K."/>
            <person name="Goldstein A."/>
            <person name="Labbe J."/>
            <person name="Schadt C."/>
            <person name="Tuskan G."/>
            <person name="Grigoriev I."/>
            <person name="Martin F."/>
            <person name="Vilgalys R."/>
            <person name="Bonito G."/>
        </authorList>
    </citation>
    <scope>NUCLEOTIDE SEQUENCE [LARGE SCALE GENOMIC DNA]</scope>
    <source>
        <strain evidence="3 4">AG-77</strain>
    </source>
</reference>
<accession>A0A197KHU5</accession>
<evidence type="ECO:0000313" key="4">
    <source>
        <dbReference type="Proteomes" id="UP000078512"/>
    </source>
</evidence>
<sequence>MRKMAQQQQQSNTPTPPQEQQQSKTGSLLLFTGRKKDKRALVQYILEPLLYYSFLVPAVTAQNFPVSQPASPFFPFLLSVNASLFTASRSN</sequence>
<dbReference type="Proteomes" id="UP000078512">
    <property type="component" value="Unassembled WGS sequence"/>
</dbReference>
<protein>
    <submittedName>
        <fullName evidence="3">Uncharacterized protein</fullName>
    </submittedName>
</protein>
<keyword evidence="2" id="KW-0472">Membrane</keyword>
<keyword evidence="4" id="KW-1185">Reference proteome</keyword>
<evidence type="ECO:0000313" key="3">
    <source>
        <dbReference type="EMBL" id="OAQ36211.1"/>
    </source>
</evidence>
<name>A0A197KHU5_9FUNG</name>